<protein>
    <recommendedName>
        <fullName evidence="14">TIR domain-containing protein</fullName>
    </recommendedName>
</protein>
<keyword evidence="6" id="KW-0677">Repeat</keyword>
<evidence type="ECO:0000256" key="7">
    <source>
        <dbReference type="ARBA" id="ARBA00022989"/>
    </source>
</evidence>
<keyword evidence="9" id="KW-0675">Receptor</keyword>
<organism evidence="15">
    <name type="scientific">Anopheles funestus</name>
    <name type="common">African malaria mosquito</name>
    <dbReference type="NCBI Taxonomy" id="62324"/>
    <lineage>
        <taxon>Eukaryota</taxon>
        <taxon>Metazoa</taxon>
        <taxon>Ecdysozoa</taxon>
        <taxon>Arthropoda</taxon>
        <taxon>Hexapoda</taxon>
        <taxon>Insecta</taxon>
        <taxon>Pterygota</taxon>
        <taxon>Neoptera</taxon>
        <taxon>Endopterygota</taxon>
        <taxon>Diptera</taxon>
        <taxon>Nematocera</taxon>
        <taxon>Culicoidea</taxon>
        <taxon>Culicidae</taxon>
        <taxon>Anophelinae</taxon>
        <taxon>Anopheles</taxon>
    </lineage>
</organism>
<feature type="chain" id="PRO_5021427893" description="TIR domain-containing protein" evidence="13">
    <location>
        <begin position="21"/>
        <end position="1042"/>
    </location>
</feature>
<dbReference type="PRINTS" id="PR01537">
    <property type="entry name" value="INTRLKN1R1F"/>
</dbReference>
<dbReference type="InterPro" id="IPR032675">
    <property type="entry name" value="LRR_dom_sf"/>
</dbReference>
<evidence type="ECO:0000256" key="5">
    <source>
        <dbReference type="ARBA" id="ARBA00022729"/>
    </source>
</evidence>
<evidence type="ECO:0000256" key="6">
    <source>
        <dbReference type="ARBA" id="ARBA00022737"/>
    </source>
</evidence>
<dbReference type="Pfam" id="PF01582">
    <property type="entry name" value="TIR"/>
    <property type="match status" value="1"/>
</dbReference>
<dbReference type="SMART" id="SM00369">
    <property type="entry name" value="LRR_TYP"/>
    <property type="match status" value="12"/>
</dbReference>
<dbReference type="GO" id="GO:0038023">
    <property type="term" value="F:signaling receptor activity"/>
    <property type="evidence" value="ECO:0007669"/>
    <property type="project" value="TreeGrafter"/>
</dbReference>
<feature type="signal peptide" evidence="13">
    <location>
        <begin position="1"/>
        <end position="20"/>
    </location>
</feature>
<feature type="region of interest" description="Disordered" evidence="11">
    <location>
        <begin position="992"/>
        <end position="1014"/>
    </location>
</feature>
<sequence>MRPLWLIGLAVLAFLAPSNGDQSCISNTIYRDTEWDLQCSTFRVKLTRVKVEKTSEIELQVRCTNKPDFNLLQTITNLPNLSGSKIDNLSYYYCPMPYGNQSLVDVLAGFIEREQVSNIKKLLFVENTKYSEPLPLEPVLFADLNELEVLSMKRSAARPLDNDQLFASLTKLHTLDLREGDGGSRVATALLRPLANLTNLELMENGLSELPAGLVSSLPNLQYLTLYNNELKRLDKFVELPKLNDIDLSSNQLTELQADVFDSLPALSQLLLNYNHLSSLPSGLLKNNFNLTIFSAQEQHNERLVLGDGLFAGLKKLSKVYLAQCRIDRLPEDLFAGATGLKTLDLSYNLLQSLPDKLFQDTEQLEILNLGHNMLTTLNDKLLKSKSMLKELYLDHNQLHEIDWHTFNDQSSLRKLILNHNRVALHVNGTPVVYQNGETLVVDQTPFNTLENVMILDLSHNEIITLFQDFTKFMPKLTELNLSHNRISQLSDMNFRFASRAIKVINLQSNNITRLDFQVENFTDRLPPNILLNGNPLNCDCLFYPLVQSIRAKGYTEITSPFKGALCANPPALAYHALYDVAPEELICQLDAANNFCPTECTCYKRPARSEIIVNCSDRNLTVAPAILSPSVLDVRYDVIELNLANNMLRALPTTLGEGWNSVRQLYVANNNLTTLPYDNLPDRLELIDTRGNQMSKFDAQLVAMLANRTELRSISLSANPWKCECDEPLLQFVADNVARITDFTELRCADGEPLNSGTQKKLCNYRTILIVVLSLTVTCLAVAAFICYWLYTRYQHEIKVWLFRHDRLRWLVAEAQIDQDKRYDAFISYSHKDEDFIVSTLMPKLEGEPMNFKLCWHVRDFMPGELISSQITKAVEESRRTIIVLSPNYIESVWGQMEFNTAYLQSVADKRNRVIPIIYEDIGNIDTLDAELRAYLKTNTYVRWDDPWFWDKLRYAMPHPYRLKGVQASNNIRMASVDKLNLLQTATQMSTPSLESTPPIETTHSGKNIPNGEPLDRFNEQSIHKTVSPFTISNGKFELSA</sequence>
<dbReference type="InterPro" id="IPR001611">
    <property type="entry name" value="Leu-rich_rpt"/>
</dbReference>
<evidence type="ECO:0000256" key="4">
    <source>
        <dbReference type="ARBA" id="ARBA00022692"/>
    </source>
</evidence>
<evidence type="ECO:0000256" key="13">
    <source>
        <dbReference type="SAM" id="SignalP"/>
    </source>
</evidence>
<dbReference type="InterPro" id="IPR000483">
    <property type="entry name" value="Cys-rich_flank_reg_C"/>
</dbReference>
<dbReference type="GO" id="GO:0007165">
    <property type="term" value="P:signal transduction"/>
    <property type="evidence" value="ECO:0007669"/>
    <property type="project" value="InterPro"/>
</dbReference>
<keyword evidence="3" id="KW-0433">Leucine-rich repeat</keyword>
<dbReference type="Gene3D" id="3.40.50.10140">
    <property type="entry name" value="Toll/interleukin-1 receptor homology (TIR) domain"/>
    <property type="match status" value="1"/>
</dbReference>
<evidence type="ECO:0000256" key="10">
    <source>
        <dbReference type="ARBA" id="ARBA00023180"/>
    </source>
</evidence>
<evidence type="ECO:0000256" key="1">
    <source>
        <dbReference type="ARBA" id="ARBA00004479"/>
    </source>
</evidence>
<dbReference type="SMART" id="SM00255">
    <property type="entry name" value="TIR"/>
    <property type="match status" value="1"/>
</dbReference>
<dbReference type="SMART" id="SM00364">
    <property type="entry name" value="LRR_BAC"/>
    <property type="match status" value="7"/>
</dbReference>
<comment type="similarity">
    <text evidence="2">Belongs to the Toll-like receptor family.</text>
</comment>
<accession>A0A4Y0BR92</accession>
<dbReference type="GO" id="GO:0005886">
    <property type="term" value="C:plasma membrane"/>
    <property type="evidence" value="ECO:0007669"/>
    <property type="project" value="TreeGrafter"/>
</dbReference>
<dbReference type="InterPro" id="IPR035897">
    <property type="entry name" value="Toll_tir_struct_dom_sf"/>
</dbReference>
<feature type="domain" description="TIR" evidence="14">
    <location>
        <begin position="822"/>
        <end position="958"/>
    </location>
</feature>
<evidence type="ECO:0000256" key="9">
    <source>
        <dbReference type="ARBA" id="ARBA00023170"/>
    </source>
</evidence>
<dbReference type="AlphaFoldDB" id="A0A4Y0BR92"/>
<comment type="subcellular location">
    <subcellularLocation>
        <location evidence="1">Membrane</location>
        <topology evidence="1">Single-pass type I membrane protein</topology>
    </subcellularLocation>
</comment>
<evidence type="ECO:0000256" key="8">
    <source>
        <dbReference type="ARBA" id="ARBA00023136"/>
    </source>
</evidence>
<dbReference type="SUPFAM" id="SSF52058">
    <property type="entry name" value="L domain-like"/>
    <property type="match status" value="2"/>
</dbReference>
<keyword evidence="8 12" id="KW-0472">Membrane</keyword>
<name>A0A4Y0BR92_ANOFN</name>
<evidence type="ECO:0000259" key="14">
    <source>
        <dbReference type="PROSITE" id="PS50104"/>
    </source>
</evidence>
<dbReference type="SMART" id="SM00082">
    <property type="entry name" value="LRRCT"/>
    <property type="match status" value="2"/>
</dbReference>
<dbReference type="PROSITE" id="PS50104">
    <property type="entry name" value="TIR"/>
    <property type="match status" value="1"/>
</dbReference>
<feature type="transmembrane region" description="Helical" evidence="12">
    <location>
        <begin position="769"/>
        <end position="792"/>
    </location>
</feature>
<dbReference type="Pfam" id="PF13855">
    <property type="entry name" value="LRR_8"/>
    <property type="match status" value="3"/>
</dbReference>
<evidence type="ECO:0000256" key="12">
    <source>
        <dbReference type="SAM" id="Phobius"/>
    </source>
</evidence>
<evidence type="ECO:0000256" key="3">
    <source>
        <dbReference type="ARBA" id="ARBA00022614"/>
    </source>
</evidence>
<dbReference type="VEuPathDB" id="VectorBase:AFUN2_000379"/>
<dbReference type="SUPFAM" id="SSF52200">
    <property type="entry name" value="Toll/Interleukin receptor TIR domain"/>
    <property type="match status" value="1"/>
</dbReference>
<keyword evidence="7 12" id="KW-1133">Transmembrane helix</keyword>
<dbReference type="Gene3D" id="3.80.10.10">
    <property type="entry name" value="Ribonuclease Inhibitor"/>
    <property type="match status" value="3"/>
</dbReference>
<evidence type="ECO:0000313" key="15">
    <source>
        <dbReference type="EnsemblMetazoa" id="AFUN020608-PA"/>
    </source>
</evidence>
<proteinExistence type="inferred from homology"/>
<reference evidence="15" key="1">
    <citation type="submission" date="2020-05" db="UniProtKB">
        <authorList>
            <consortium name="EnsemblMetazoa"/>
        </authorList>
    </citation>
    <scope>IDENTIFICATION</scope>
    <source>
        <strain evidence="15">FUMOZ</strain>
    </source>
</reference>
<dbReference type="PROSITE" id="PS51450">
    <property type="entry name" value="LRR"/>
    <property type="match status" value="3"/>
</dbReference>
<dbReference type="FunFam" id="3.40.50.10140:FF:000020">
    <property type="entry name" value="Blast:Protein toll"/>
    <property type="match status" value="1"/>
</dbReference>
<evidence type="ECO:0000256" key="2">
    <source>
        <dbReference type="ARBA" id="ARBA00009634"/>
    </source>
</evidence>
<dbReference type="EnsemblMetazoa" id="AFUN020608-RA">
    <property type="protein sequence ID" value="AFUN020608-PA"/>
    <property type="gene ID" value="AFUN020608"/>
</dbReference>
<keyword evidence="10" id="KW-0325">Glycoprotein</keyword>
<dbReference type="PANTHER" id="PTHR24365">
    <property type="entry name" value="TOLL-LIKE RECEPTOR"/>
    <property type="match status" value="1"/>
</dbReference>
<dbReference type="InterPro" id="IPR003591">
    <property type="entry name" value="Leu-rich_rpt_typical-subtyp"/>
</dbReference>
<dbReference type="VEuPathDB" id="VectorBase:AFUN020608"/>
<keyword evidence="4 12" id="KW-0812">Transmembrane</keyword>
<dbReference type="STRING" id="62324.A0A4Y0BR92"/>
<feature type="compositionally biased region" description="Polar residues" evidence="11">
    <location>
        <begin position="992"/>
        <end position="1009"/>
    </location>
</feature>
<evidence type="ECO:0000256" key="11">
    <source>
        <dbReference type="SAM" id="MobiDB-lite"/>
    </source>
</evidence>
<dbReference type="InterPro" id="IPR000157">
    <property type="entry name" value="TIR_dom"/>
</dbReference>
<dbReference type="PANTHER" id="PTHR24365:SF541">
    <property type="entry name" value="PROTEIN TOLL-RELATED"/>
    <property type="match status" value="1"/>
</dbReference>
<keyword evidence="5 13" id="KW-0732">Signal</keyword>